<proteinExistence type="predicted"/>
<dbReference type="KEGG" id="dbr:Deba_1332"/>
<dbReference type="PANTHER" id="PTHR35038:SF8">
    <property type="entry name" value="C-TYPE POLYHEME CYTOCHROME OMCC"/>
    <property type="match status" value="1"/>
</dbReference>
<feature type="domain" description="Cytochrome c-552/4" evidence="3">
    <location>
        <begin position="31"/>
        <end position="121"/>
    </location>
</feature>
<dbReference type="Proteomes" id="UP000009047">
    <property type="component" value="Chromosome"/>
</dbReference>
<evidence type="ECO:0000256" key="2">
    <source>
        <dbReference type="SAM" id="SignalP"/>
    </source>
</evidence>
<evidence type="ECO:0000259" key="3">
    <source>
        <dbReference type="Pfam" id="PF13435"/>
    </source>
</evidence>
<dbReference type="AlphaFoldDB" id="E1QGK7"/>
<dbReference type="Gene3D" id="1.20.850.10">
    <property type="entry name" value="Hydroxylamine Oxidoreductase, Chain A, domain 2"/>
    <property type="match status" value="1"/>
</dbReference>
<dbReference type="Pfam" id="PF13447">
    <property type="entry name" value="Multi-haem_cyto"/>
    <property type="match status" value="1"/>
</dbReference>
<dbReference type="RefSeq" id="WP_013258153.1">
    <property type="nucleotide sequence ID" value="NC_014365.1"/>
</dbReference>
<sequence>MTRKIAAIFLLLALLPGAAALAAPLSDDSQACLDCHAQATPGIVAAWQASRHAQTTPAQAMKLGGLAAKLSASAPPPEALATSVGCAECHTANADSHPDSFEHQGFQVHAVVSPADCARCHPVESRQFQQNLMAHARGNLVDNPLYMDLAAQVNGVQQVDGAAIAVTPAEPNDEAESCIYCHGSAVRVVGQITRQTDFGEMTFAKLDGWPNHGVGRLNPDGVKGSCAACHSRHRFSMAVARSAYSCAECHKGPDVPAFKVYEVSRHGALFFAQHKDWDMNKTPWEPGKDFSAPTCAVCHVSLLADGEGNVIAQRSHAMNERIWLRLLGLIQSHPHPKSPQTSLIRNADGQPLATTLDGRPATAFLIDQAEQDKRRQTMRRVCLACHGQQWVDGQLARIDAVSQSADAMVLAASKLVRRAWQDGLAQGPAQGGSPFDEYIERLWVEQWLMHANGARFAAAMMGPDLGVFESGRWPMAKNIRQMQDWLIQRKGEK</sequence>
<gene>
    <name evidence="4" type="ordered locus">Deba_1332</name>
</gene>
<name>E1QGK7_DESB2</name>
<evidence type="ECO:0000313" key="4">
    <source>
        <dbReference type="EMBL" id="ADK84700.1"/>
    </source>
</evidence>
<keyword evidence="1 2" id="KW-0732">Signal</keyword>
<dbReference type="Gene3D" id="1.10.780.10">
    <property type="entry name" value="Hydroxylamine Oxidoreductase, Chain A, domain 1"/>
    <property type="match status" value="1"/>
</dbReference>
<evidence type="ECO:0000256" key="1">
    <source>
        <dbReference type="ARBA" id="ARBA00022729"/>
    </source>
</evidence>
<feature type="signal peptide" evidence="2">
    <location>
        <begin position="1"/>
        <end position="22"/>
    </location>
</feature>
<dbReference type="InterPro" id="IPR023155">
    <property type="entry name" value="Cyt_c-552/4"/>
</dbReference>
<dbReference type="EMBL" id="CP002085">
    <property type="protein sequence ID" value="ADK84700.1"/>
    <property type="molecule type" value="Genomic_DNA"/>
</dbReference>
<dbReference type="InterPro" id="IPR051829">
    <property type="entry name" value="Multiheme_Cytochr_ET"/>
</dbReference>
<dbReference type="PANTHER" id="PTHR35038">
    <property type="entry name" value="DISSIMILATORY SULFITE REDUCTASE SIRA"/>
    <property type="match status" value="1"/>
</dbReference>
<dbReference type="OrthoDB" id="9814800at2"/>
<organism evidence="4 5">
    <name type="scientific">Desulfarculus baarsii (strain ATCC 33931 / DSM 2075 / LMG 7858 / VKM B-1802 / 2st14)</name>
    <dbReference type="NCBI Taxonomy" id="644282"/>
    <lineage>
        <taxon>Bacteria</taxon>
        <taxon>Pseudomonadati</taxon>
        <taxon>Thermodesulfobacteriota</taxon>
        <taxon>Desulfarculia</taxon>
        <taxon>Desulfarculales</taxon>
        <taxon>Desulfarculaceae</taxon>
        <taxon>Desulfarculus</taxon>
    </lineage>
</organism>
<keyword evidence="5" id="KW-1185">Reference proteome</keyword>
<dbReference type="STRING" id="644282.Deba_1332"/>
<dbReference type="eggNOG" id="COG3303">
    <property type="taxonomic scope" value="Bacteria"/>
</dbReference>
<reference evidence="4 5" key="1">
    <citation type="journal article" date="2010" name="Stand. Genomic Sci.">
        <title>Complete genome sequence of Desulfarculus baarsii type strain (2st14).</title>
        <authorList>
            <person name="Sun H."/>
            <person name="Spring S."/>
            <person name="Lapidus A."/>
            <person name="Davenport K."/>
            <person name="Del Rio T.G."/>
            <person name="Tice H."/>
            <person name="Nolan M."/>
            <person name="Copeland A."/>
            <person name="Cheng J.F."/>
            <person name="Lucas S."/>
            <person name="Tapia R."/>
            <person name="Goodwin L."/>
            <person name="Pitluck S."/>
            <person name="Ivanova N."/>
            <person name="Pagani I."/>
            <person name="Mavromatis K."/>
            <person name="Ovchinnikova G."/>
            <person name="Pati A."/>
            <person name="Chen A."/>
            <person name="Palaniappan K."/>
            <person name="Hauser L."/>
            <person name="Chang Y.J."/>
            <person name="Jeffries C.D."/>
            <person name="Detter J.C."/>
            <person name="Han C."/>
            <person name="Rohde M."/>
            <person name="Brambilla E."/>
            <person name="Goker M."/>
            <person name="Woyke T."/>
            <person name="Bristow J."/>
            <person name="Eisen J.A."/>
            <person name="Markowitz V."/>
            <person name="Hugenholtz P."/>
            <person name="Kyrpides N.C."/>
            <person name="Klenk H.P."/>
            <person name="Land M."/>
        </authorList>
    </citation>
    <scope>NUCLEOTIDE SEQUENCE [LARGE SCALE GENOMIC DNA]</scope>
    <source>
        <strain evidence="5">ATCC 33931 / DSM 2075 / LMG 7858 / VKM B-1802 / 2st14</strain>
    </source>
</reference>
<accession>E1QGK7</accession>
<dbReference type="SUPFAM" id="SSF48695">
    <property type="entry name" value="Multiheme cytochromes"/>
    <property type="match status" value="1"/>
</dbReference>
<evidence type="ECO:0000313" key="5">
    <source>
        <dbReference type="Proteomes" id="UP000009047"/>
    </source>
</evidence>
<feature type="chain" id="PRO_5003150373" evidence="2">
    <location>
        <begin position="23"/>
        <end position="493"/>
    </location>
</feature>
<dbReference type="HOGENOM" id="CLU_017567_0_0_7"/>
<protein>
    <submittedName>
        <fullName evidence="4">Hydroxylamine oxidase</fullName>
    </submittedName>
</protein>
<dbReference type="Pfam" id="PF13435">
    <property type="entry name" value="Cytochrome_C554"/>
    <property type="match status" value="1"/>
</dbReference>
<dbReference type="InterPro" id="IPR036280">
    <property type="entry name" value="Multihaem_cyt_sf"/>
</dbReference>